<evidence type="ECO:0000256" key="1">
    <source>
        <dbReference type="SAM" id="Coils"/>
    </source>
</evidence>
<dbReference type="Pfam" id="PF13558">
    <property type="entry name" value="SbcC_Walker_B"/>
    <property type="match status" value="1"/>
</dbReference>
<dbReference type="EMBL" id="BAAAOS010000054">
    <property type="protein sequence ID" value="GAA1605123.1"/>
    <property type="molecule type" value="Genomic_DNA"/>
</dbReference>
<proteinExistence type="predicted"/>
<dbReference type="GO" id="GO:0005524">
    <property type="term" value="F:ATP binding"/>
    <property type="evidence" value="ECO:0007669"/>
    <property type="project" value="UniProtKB-KW"/>
</dbReference>
<dbReference type="Gene3D" id="3.40.1140.10">
    <property type="match status" value="1"/>
</dbReference>
<dbReference type="Proteomes" id="UP001500393">
    <property type="component" value="Unassembled WGS sequence"/>
</dbReference>
<organism evidence="3 4">
    <name type="scientific">Kribbella sancticallisti</name>
    <dbReference type="NCBI Taxonomy" id="460087"/>
    <lineage>
        <taxon>Bacteria</taxon>
        <taxon>Bacillati</taxon>
        <taxon>Actinomycetota</taxon>
        <taxon>Actinomycetes</taxon>
        <taxon>Propionibacteriales</taxon>
        <taxon>Kribbellaceae</taxon>
        <taxon>Kribbella</taxon>
    </lineage>
</organism>
<feature type="region of interest" description="Disordered" evidence="2">
    <location>
        <begin position="1"/>
        <end position="24"/>
    </location>
</feature>
<evidence type="ECO:0000313" key="3">
    <source>
        <dbReference type="EMBL" id="GAA1605123.1"/>
    </source>
</evidence>
<comment type="caution">
    <text evidence="3">The sequence shown here is derived from an EMBL/GenBank/DDBJ whole genome shotgun (WGS) entry which is preliminary data.</text>
</comment>
<dbReference type="Pfam" id="PF13555">
    <property type="entry name" value="AAA_29"/>
    <property type="match status" value="1"/>
</dbReference>
<keyword evidence="4" id="KW-1185">Reference proteome</keyword>
<protein>
    <submittedName>
        <fullName evidence="3">ATP-binding protein</fullName>
    </submittedName>
</protein>
<evidence type="ECO:0000313" key="4">
    <source>
        <dbReference type="Proteomes" id="UP001500393"/>
    </source>
</evidence>
<feature type="coiled-coil region" evidence="1">
    <location>
        <begin position="383"/>
        <end position="410"/>
    </location>
</feature>
<name>A0ABN2EH34_9ACTN</name>
<keyword evidence="3" id="KW-0067">ATP-binding</keyword>
<accession>A0ABN2EH34</accession>
<keyword evidence="3" id="KW-0547">Nucleotide-binding</keyword>
<evidence type="ECO:0000256" key="2">
    <source>
        <dbReference type="SAM" id="MobiDB-lite"/>
    </source>
</evidence>
<gene>
    <name evidence="3" type="ORF">GCM10009789_68850</name>
</gene>
<sequence length="1165" mass="129167">MTTITDPHQTVPRPAAGRNAGTHPDQQWRIAKIQVINWGGFEGLNTLEFHPLGTLVTGASGCGKSTLLDAYLALIMPYNVPLNGASNQAEGRARSEGQRNTLSYMRGKIDADADPVTGEEIAQVLRGKNRSTWSIISAEFRSDRGNRYTLFRTYFAAASVRSPNEVQMRMFAGPGEIDVQDLAALAATGFKPATVEQTLPGTRHHLRYSGFSQTVYAALGIGANGDGGKALLMLAQIQAGGSISTVNDLYRNRVLERPDTYTKADNAVGHFNNLQSMYLKMRTAKEKSDRLAPIVETYDTAVASQRELEAIDSVGITRDGDTPYLEWRLATESRLIDAALNKNRDERTATDTEHLAARATEDGLSEELLQTQEVRRALGGDRLDELDASILRLEADRRAAEEERDRLLGKIGPLVEQAQAAGEQSPLASAAALAAAAAAAQTHVAGAPSRETTLRAARDAIQERRYPLLDELNRLKRDIATMSGRESRIDTRLDERRNQLAHAAGLQPIDLPFVAELIDVADGQERWRTAVDSVLGAFARTLVVDQDFLAEFSRRIDGVKLSAQLRFEGVALRDHEDLVGDPDRISARVVYKPTAFSHWIAAEIGKRDAICVEHADGLNGPGYRVALSGQTRNGTSGTVGQSGRHSIIGFANEQLIADLSLEVDALETQLMAIDTELKAHDEGHAKFTALLKASEHLIDAAWDRIDIEGIEGRIKQRHDDRSRLLASDVGLHEVDQKILDLDGRLRRARRLTFDAEGKVEAVQKVFGELVDRQDDLNRERERIEDSGRSTLTEDHTRRLDQALTALAAGAPFDHQSFRQTWVRAVSNHLSERLQAAQQRLGDMHQQLRTIFQSYLAQWPDPNLSDTADAYPDYKRILDDILATGLHARRVAWLEAVREWTAQDLLPLNGAVENSLNDIEKRLDDINTILAMLPFGAGRDRLRISSRRLAPDVVVSFRKELRRLANVPSRELSEDQLVQRFTELQEFIGLIRRSDDRHLTREMIERNPGRDALLDVRRHIEIEAVRHSQTGARLATYRRLSEKSGGETQELIAFILGSALRYRLGDEERARPRFAPVFLDEGFIKADAEFAGRAVQAWHGLGFQLVIAAPFDKVSGLGENMGTLATVGKSQKTGFSQIMKVEPLAAFERDPWLEATGTLLDPADES</sequence>
<dbReference type="RefSeq" id="WP_344220889.1">
    <property type="nucleotide sequence ID" value="NZ_BAAAOS010000054.1"/>
</dbReference>
<keyword evidence="1" id="KW-0175">Coiled coil</keyword>
<reference evidence="3 4" key="1">
    <citation type="journal article" date="2019" name="Int. J. Syst. Evol. Microbiol.">
        <title>The Global Catalogue of Microorganisms (GCM) 10K type strain sequencing project: providing services to taxonomists for standard genome sequencing and annotation.</title>
        <authorList>
            <consortium name="The Broad Institute Genomics Platform"/>
            <consortium name="The Broad Institute Genome Sequencing Center for Infectious Disease"/>
            <person name="Wu L."/>
            <person name="Ma J."/>
        </authorList>
    </citation>
    <scope>NUCLEOTIDE SEQUENCE [LARGE SCALE GENOMIC DNA]</scope>
    <source>
        <strain evidence="3 4">JCM 14969</strain>
    </source>
</reference>